<evidence type="ECO:0000313" key="2">
    <source>
        <dbReference type="EMBL" id="KAG2173779.1"/>
    </source>
</evidence>
<evidence type="ECO:0000313" key="3">
    <source>
        <dbReference type="Proteomes" id="UP000654370"/>
    </source>
</evidence>
<feature type="compositionally biased region" description="Basic and acidic residues" evidence="1">
    <location>
        <begin position="176"/>
        <end position="194"/>
    </location>
</feature>
<dbReference type="AlphaFoldDB" id="A0A8H7PHM8"/>
<feature type="region of interest" description="Disordered" evidence="1">
    <location>
        <begin position="434"/>
        <end position="483"/>
    </location>
</feature>
<accession>A0A8H7PHM8</accession>
<feature type="compositionally biased region" description="Polar residues" evidence="1">
    <location>
        <begin position="436"/>
        <end position="459"/>
    </location>
</feature>
<sequence length="686" mass="77776">MLIKVRQQSSLYLKTKHLENPFITSEGDQDEFDFPLPSTTHFLVYGEQQQPGSPLVIYATLSHAPQDFNDICKGVDGNSAIVNNETLQQNAVQRLERCMEDIFQRSGLKRFSDANIPIGAKRTKREQGQDELEYVKNLDRIRLENSKTLPERLIMKSKPIKQKKVTMITAPTVVIEDREATPKPRTDSDEEKKAVGKLKRPTKSTPILRDANQQDVTSIAEAQHSGRRKEETFEVENKKILKKMVWDKLLKQGYIKRDENTKAYYHQIYQSSQFVLRNVIKLRILSVESMESVVDRHFDFYASMENIAASRLPNMNSHSSLDYSLLSPNLSDILNDDQILKFYQSVKEIKSQQSPTKTAAMFFALCHAMNQQTTFLKVPNLNRLLFRQDDKCYAVDVAGTGQESVDALTEYCVDVMKYEHSASNALLQDAIGMTSRPANSDHSSPHSEPSVNSRAQSKAESVKREAASPVAHSPLSKKTKANIKDKPYEERKAGILNDLLRIQDGELKTMAGVVGKSVKQVMRGQLPDTDKDLDAAARFTKYANTSAHMETDFAPRNAGVYYNYEYHQLNTSYREYEKIAATKLRPDAASDSRAVTMQCRADLEKYIKTTNWEAIRRRLTIGERITALTKILGPGFLLLSKHVSGRKLLHTFNAAEWSKFISDLALPDHAEDVKALKWKLGPGNIF</sequence>
<evidence type="ECO:0000256" key="1">
    <source>
        <dbReference type="SAM" id="MobiDB-lite"/>
    </source>
</evidence>
<name>A0A8H7PHM8_MORIS</name>
<gene>
    <name evidence="2" type="ORF">INT43_005199</name>
</gene>
<protein>
    <submittedName>
        <fullName evidence="2">Uncharacterized protein</fullName>
    </submittedName>
</protein>
<dbReference type="EMBL" id="JAEPQZ010000014">
    <property type="protein sequence ID" value="KAG2173779.1"/>
    <property type="molecule type" value="Genomic_DNA"/>
</dbReference>
<proteinExistence type="predicted"/>
<comment type="caution">
    <text evidence="2">The sequence shown here is derived from an EMBL/GenBank/DDBJ whole genome shotgun (WGS) entry which is preliminary data.</text>
</comment>
<reference evidence="2" key="1">
    <citation type="submission" date="2020-12" db="EMBL/GenBank/DDBJ databases">
        <title>Metabolic potential, ecology and presence of endohyphal bacteria is reflected in genomic diversity of Mucoromycotina.</title>
        <authorList>
            <person name="Muszewska A."/>
            <person name="Okrasinska A."/>
            <person name="Steczkiewicz K."/>
            <person name="Drgas O."/>
            <person name="Orlowska M."/>
            <person name="Perlinska-Lenart U."/>
            <person name="Aleksandrzak-Piekarczyk T."/>
            <person name="Szatraj K."/>
            <person name="Zielenkiewicz U."/>
            <person name="Pilsyk S."/>
            <person name="Malc E."/>
            <person name="Mieczkowski P."/>
            <person name="Kruszewska J.S."/>
            <person name="Biernat P."/>
            <person name="Pawlowska J."/>
        </authorList>
    </citation>
    <scope>NUCLEOTIDE SEQUENCE</scope>
    <source>
        <strain evidence="2">WA0000067209</strain>
    </source>
</reference>
<feature type="region of interest" description="Disordered" evidence="1">
    <location>
        <begin position="176"/>
        <end position="206"/>
    </location>
</feature>
<dbReference type="OrthoDB" id="2272461at2759"/>
<keyword evidence="3" id="KW-1185">Reference proteome</keyword>
<organism evidence="2 3">
    <name type="scientific">Mortierella isabellina</name>
    <name type="common">Filamentous fungus</name>
    <name type="synonym">Umbelopsis isabellina</name>
    <dbReference type="NCBI Taxonomy" id="91625"/>
    <lineage>
        <taxon>Eukaryota</taxon>
        <taxon>Fungi</taxon>
        <taxon>Fungi incertae sedis</taxon>
        <taxon>Mucoromycota</taxon>
        <taxon>Mucoromycotina</taxon>
        <taxon>Umbelopsidomycetes</taxon>
        <taxon>Umbelopsidales</taxon>
        <taxon>Umbelopsidaceae</taxon>
        <taxon>Umbelopsis</taxon>
    </lineage>
</organism>
<dbReference type="Proteomes" id="UP000654370">
    <property type="component" value="Unassembled WGS sequence"/>
</dbReference>